<reference evidence="2" key="1">
    <citation type="journal article" date="2021" name="Proc. Natl. Acad. Sci. U.S.A.">
        <title>A Catalog of Tens of Thousands of Viruses from Human Metagenomes Reveals Hidden Associations with Chronic Diseases.</title>
        <authorList>
            <person name="Tisza M.J."/>
            <person name="Buck C.B."/>
        </authorList>
    </citation>
    <scope>NUCLEOTIDE SEQUENCE</scope>
    <source>
        <strain evidence="2">CtPi453</strain>
    </source>
</reference>
<evidence type="ECO:0000256" key="1">
    <source>
        <dbReference type="SAM" id="MobiDB-lite"/>
    </source>
</evidence>
<organism evidence="2">
    <name type="scientific">Siphoviridae sp. ctPi453</name>
    <dbReference type="NCBI Taxonomy" id="2826324"/>
    <lineage>
        <taxon>Viruses</taxon>
        <taxon>Duplodnaviria</taxon>
        <taxon>Heunggongvirae</taxon>
        <taxon>Uroviricota</taxon>
        <taxon>Caudoviricetes</taxon>
    </lineage>
</organism>
<sequence>MISVSKKNKKERRISSKCNKSKKGRLIHAP</sequence>
<feature type="compositionally biased region" description="Basic residues" evidence="1">
    <location>
        <begin position="1"/>
        <end position="12"/>
    </location>
</feature>
<proteinExistence type="predicted"/>
<dbReference type="EMBL" id="BK014830">
    <property type="protein sequence ID" value="DAD77668.1"/>
    <property type="molecule type" value="Genomic_DNA"/>
</dbReference>
<name>A0A8S5M636_9CAUD</name>
<accession>A0A8S5M636</accession>
<protein>
    <submittedName>
        <fullName evidence="2">Uncharacterized protein</fullName>
    </submittedName>
</protein>
<feature type="compositionally biased region" description="Basic residues" evidence="1">
    <location>
        <begin position="19"/>
        <end position="30"/>
    </location>
</feature>
<feature type="region of interest" description="Disordered" evidence="1">
    <location>
        <begin position="1"/>
        <end position="30"/>
    </location>
</feature>
<evidence type="ECO:0000313" key="2">
    <source>
        <dbReference type="EMBL" id="DAD77668.1"/>
    </source>
</evidence>